<protein>
    <recommendedName>
        <fullName evidence="2">Polysaccharide pyruvyl transferase domain-containing protein</fullName>
    </recommendedName>
</protein>
<dbReference type="PANTHER" id="PTHR36836">
    <property type="entry name" value="COLANIC ACID BIOSYNTHESIS PROTEIN WCAK"/>
    <property type="match status" value="1"/>
</dbReference>
<keyword evidence="1" id="KW-0175">Coiled coil</keyword>
<comment type="caution">
    <text evidence="3">The sequence shown here is derived from an EMBL/GenBank/DDBJ whole genome shotgun (WGS) entry which is preliminary data.</text>
</comment>
<organism evidence="3 4">
    <name type="scientific">Streptomyces nanshensis</name>
    <dbReference type="NCBI Taxonomy" id="518642"/>
    <lineage>
        <taxon>Bacteria</taxon>
        <taxon>Bacillati</taxon>
        <taxon>Actinomycetota</taxon>
        <taxon>Actinomycetes</taxon>
        <taxon>Kitasatosporales</taxon>
        <taxon>Streptomycetaceae</taxon>
        <taxon>Streptomyces</taxon>
    </lineage>
</organism>
<gene>
    <name evidence="3" type="ORF">AN218_27290</name>
</gene>
<name>A0A1E7KWG0_9ACTN</name>
<feature type="coiled-coil region" evidence="1">
    <location>
        <begin position="441"/>
        <end position="468"/>
    </location>
</feature>
<feature type="domain" description="Polysaccharide pyruvyl transferase" evidence="2">
    <location>
        <begin position="17"/>
        <end position="333"/>
    </location>
</feature>
<dbReference type="PANTHER" id="PTHR36836:SF1">
    <property type="entry name" value="COLANIC ACID BIOSYNTHESIS PROTEIN WCAK"/>
    <property type="match status" value="1"/>
</dbReference>
<dbReference type="PATRIC" id="fig|518642.10.peg.5803"/>
<proteinExistence type="predicted"/>
<reference evidence="3 4" key="1">
    <citation type="journal article" date="2016" name="Front. Microbiol.">
        <title>Comparative Genomics Analysis of Streptomyces Species Reveals Their Adaptation to the Marine Environment and Their Diversity at the Genomic Level.</title>
        <authorList>
            <person name="Tian X."/>
            <person name="Zhang Z."/>
            <person name="Yang T."/>
            <person name="Chen M."/>
            <person name="Li J."/>
            <person name="Chen F."/>
            <person name="Yang J."/>
            <person name="Li W."/>
            <person name="Zhang B."/>
            <person name="Zhang Z."/>
            <person name="Wu J."/>
            <person name="Zhang C."/>
            <person name="Long L."/>
            <person name="Xiao J."/>
        </authorList>
    </citation>
    <scope>NUCLEOTIDE SEQUENCE [LARGE SCALE GENOMIC DNA]</scope>
    <source>
        <strain evidence="3 4">SCSIO 10429</strain>
    </source>
</reference>
<dbReference type="EMBL" id="LJGW01000432">
    <property type="protein sequence ID" value="OEV08262.1"/>
    <property type="molecule type" value="Genomic_DNA"/>
</dbReference>
<evidence type="ECO:0000313" key="4">
    <source>
        <dbReference type="Proteomes" id="UP000176005"/>
    </source>
</evidence>
<keyword evidence="4" id="KW-1185">Reference proteome</keyword>
<evidence type="ECO:0000313" key="3">
    <source>
        <dbReference type="EMBL" id="OEV08262.1"/>
    </source>
</evidence>
<dbReference type="Proteomes" id="UP000176005">
    <property type="component" value="Unassembled WGS sequence"/>
</dbReference>
<dbReference type="AlphaFoldDB" id="A0A1E7KWG0"/>
<accession>A0A1E7KWG0</accession>
<dbReference type="Pfam" id="PF04230">
    <property type="entry name" value="PS_pyruv_trans"/>
    <property type="match status" value="1"/>
</dbReference>
<dbReference type="RefSeq" id="WP_070019789.1">
    <property type="nucleotide sequence ID" value="NZ_LJGW01000432.1"/>
</dbReference>
<dbReference type="InterPro" id="IPR007345">
    <property type="entry name" value="Polysacch_pyruvyl_Trfase"/>
</dbReference>
<evidence type="ECO:0000256" key="1">
    <source>
        <dbReference type="SAM" id="Coils"/>
    </source>
</evidence>
<evidence type="ECO:0000259" key="2">
    <source>
        <dbReference type="Pfam" id="PF04230"/>
    </source>
</evidence>
<sequence length="510" mass="55920">MRVLLIGDIGWRDLYHLGDEAMTEVALDSLQARGVTDVTLVGGHPDCASARYGVPSIARIGFRGTPDRSHNAARYEAVVDAARSGRRTLPDDDPAIAVIEAVRASDAVLVAGGGNLNSFFPQHIFERASLAAVAAVLGKPFALTSQTIGPLIRQQDEPYLRSLLGPAVGIGARERHTLASAHAFGAGEGRAASTMDDAFGLLPRAEDRASVARYQDEPYIVASFAENPSTPSITKDGYYRLAAKTLVELADLYRAKVLLVPHAGTFQEDRLVRDQVSNETIAALARDDRVQPTSMLTAREVAALTQDAALVVGTRYHPAIFAARTATPVVSLAPTMYSSVRMRGASANVGLEDYVLDLASWRSGLVLRAARELLDDDRGVRAHMTSVRETRIADHEAWWDALVPSMKDGQPITLGECLTPVDPYTSPGTWATAAGALLDETERHDRQRRTLKWRIDELEREVRELRRAPAEHGGRKGRRRTRLAKAVRARLRTVIRRLRSLRRVGRRQRD</sequence>